<comment type="caution">
    <text evidence="7">The sequence shown here is derived from an EMBL/GenBank/DDBJ whole genome shotgun (WGS) entry which is preliminary data.</text>
</comment>
<dbReference type="Proteomes" id="UP000808146">
    <property type="component" value="Unassembled WGS sequence"/>
</dbReference>
<gene>
    <name evidence="7" type="ORF">IPN75_08430</name>
</gene>
<keyword evidence="3 6" id="KW-1133">Transmembrane helix</keyword>
<feature type="compositionally biased region" description="Basic and acidic residues" evidence="5">
    <location>
        <begin position="1"/>
        <end position="18"/>
    </location>
</feature>
<dbReference type="Pfam" id="PF04228">
    <property type="entry name" value="Zn_peptidase"/>
    <property type="match status" value="1"/>
</dbReference>
<dbReference type="AlphaFoldDB" id="A0A9D7QMY5"/>
<name>A0A9D7QMY5_9RHOO</name>
<reference evidence="7" key="1">
    <citation type="submission" date="2020-10" db="EMBL/GenBank/DDBJ databases">
        <title>Connecting structure to function with the recovery of over 1000 high-quality activated sludge metagenome-assembled genomes encoding full-length rRNA genes using long-read sequencing.</title>
        <authorList>
            <person name="Singleton C.M."/>
            <person name="Petriglieri F."/>
            <person name="Kristensen J.M."/>
            <person name="Kirkegaard R.H."/>
            <person name="Michaelsen T.Y."/>
            <person name="Andersen M.H."/>
            <person name="Karst S.M."/>
            <person name="Dueholm M.S."/>
            <person name="Nielsen P.H."/>
            <person name="Albertsen M."/>
        </authorList>
    </citation>
    <scope>NUCLEOTIDE SEQUENCE</scope>
    <source>
        <strain evidence="7">OdNE_18-Q3-R46-58_BAT3C.305</strain>
    </source>
</reference>
<evidence type="ECO:0000256" key="6">
    <source>
        <dbReference type="SAM" id="Phobius"/>
    </source>
</evidence>
<keyword evidence="2 6" id="KW-0812">Transmembrane</keyword>
<evidence type="ECO:0000256" key="3">
    <source>
        <dbReference type="ARBA" id="ARBA00022989"/>
    </source>
</evidence>
<evidence type="ECO:0000313" key="8">
    <source>
        <dbReference type="Proteomes" id="UP000808146"/>
    </source>
</evidence>
<organism evidence="7 8">
    <name type="scientific">Candidatus Dechloromonas phosphorivorans</name>
    <dbReference type="NCBI Taxonomy" id="2899244"/>
    <lineage>
        <taxon>Bacteria</taxon>
        <taxon>Pseudomonadati</taxon>
        <taxon>Pseudomonadota</taxon>
        <taxon>Betaproteobacteria</taxon>
        <taxon>Rhodocyclales</taxon>
        <taxon>Azonexaceae</taxon>
        <taxon>Dechloromonas</taxon>
    </lineage>
</organism>
<accession>A0A9D7QMY5</accession>
<sequence length="296" mass="31859">MRLDDQRESDNLEDRRGDGGGMGGGGGLRLGGGRLGLGTIAIALVASYFLGINPMTVLSMLSGGGGMPAVEHSAPPAHKPPADDQMAKFVSKVLASTEDTWTDVFRANGKRYVEPKLVLFSGMTPTACGTGQAAMGPFYCPGDQKVYIDLSFYRDLKDRFKAPGEFAQAYVIAHEVGHHVQNQLGIADQVHKAQQRASRAEANALSVRMELQADCLAGVWGKRTDTMKGVLEPGDLEAALNAASAIGDDRLQQQAQGRIVPESFTHGSSDQRVRWFKRGFETGDMNQCNTFQAARL</sequence>
<evidence type="ECO:0000256" key="5">
    <source>
        <dbReference type="SAM" id="MobiDB-lite"/>
    </source>
</evidence>
<comment type="subcellular location">
    <subcellularLocation>
        <location evidence="1">Membrane</location>
        <topology evidence="1">Single-pass membrane protein</topology>
    </subcellularLocation>
</comment>
<evidence type="ECO:0000256" key="2">
    <source>
        <dbReference type="ARBA" id="ARBA00022692"/>
    </source>
</evidence>
<protein>
    <submittedName>
        <fullName evidence="7">Neutral zinc metallopeptidase</fullName>
    </submittedName>
</protein>
<evidence type="ECO:0000313" key="7">
    <source>
        <dbReference type="EMBL" id="MBK8890420.1"/>
    </source>
</evidence>
<evidence type="ECO:0000256" key="4">
    <source>
        <dbReference type="ARBA" id="ARBA00023136"/>
    </source>
</evidence>
<dbReference type="PANTHER" id="PTHR30168">
    <property type="entry name" value="PUTATIVE MEMBRANE PROTEIN YPFJ"/>
    <property type="match status" value="1"/>
</dbReference>
<dbReference type="GO" id="GO:0016020">
    <property type="term" value="C:membrane"/>
    <property type="evidence" value="ECO:0007669"/>
    <property type="project" value="UniProtKB-SubCell"/>
</dbReference>
<keyword evidence="4 6" id="KW-0472">Membrane</keyword>
<feature type="transmembrane region" description="Helical" evidence="6">
    <location>
        <begin position="35"/>
        <end position="52"/>
    </location>
</feature>
<dbReference type="InterPro" id="IPR007343">
    <property type="entry name" value="Uncharacterised_pept_Zn_put"/>
</dbReference>
<evidence type="ECO:0000256" key="1">
    <source>
        <dbReference type="ARBA" id="ARBA00004167"/>
    </source>
</evidence>
<dbReference type="EMBL" id="JADKBR010000007">
    <property type="protein sequence ID" value="MBK8890420.1"/>
    <property type="molecule type" value="Genomic_DNA"/>
</dbReference>
<feature type="region of interest" description="Disordered" evidence="5">
    <location>
        <begin position="1"/>
        <end position="25"/>
    </location>
</feature>
<dbReference type="PANTHER" id="PTHR30168:SF0">
    <property type="entry name" value="INNER MEMBRANE PROTEIN"/>
    <property type="match status" value="1"/>
</dbReference>
<proteinExistence type="predicted"/>